<dbReference type="PANTHER" id="PTHR43792:SF1">
    <property type="entry name" value="N-ACETYLTRANSFERASE DOMAIN-CONTAINING PROTEIN"/>
    <property type="match status" value="1"/>
</dbReference>
<evidence type="ECO:0000313" key="4">
    <source>
        <dbReference type="EMBL" id="MDQ2310911.1"/>
    </source>
</evidence>
<dbReference type="Proteomes" id="UP001236270">
    <property type="component" value="Unassembled WGS sequence"/>
</dbReference>
<dbReference type="Gene3D" id="3.40.630.30">
    <property type="match status" value="1"/>
</dbReference>
<dbReference type="EMBL" id="JAVDNV010000013">
    <property type="protein sequence ID" value="MDQ2310911.1"/>
    <property type="molecule type" value="Genomic_DNA"/>
</dbReference>
<dbReference type="STRING" id="61647.LG71_26360"/>
<protein>
    <submittedName>
        <fullName evidence="2">GNAT family N-acetyltransferase</fullName>
    </submittedName>
    <submittedName>
        <fullName evidence="3">GNAT family acetyltransferase</fullName>
    </submittedName>
</protein>
<comment type="caution">
    <text evidence="3">The sequence shown here is derived from an EMBL/GenBank/DDBJ whole genome shotgun (WGS) entry which is preliminary data.</text>
</comment>
<dbReference type="PROSITE" id="PS51186">
    <property type="entry name" value="GNAT"/>
    <property type="match status" value="1"/>
</dbReference>
<dbReference type="OrthoDB" id="9801656at2"/>
<sequence length="189" mass="21254">MELHSERLYYRPVCEEDLADLFRIYGDPATNTYNPAGPYPDLAYTEGVLGRWLAQWRSDGFGCWAIMLRSAPDKTIGFGGLSVRDTGEIKINNLGFRFETGVWGQGLATELSCFAIDHGFRTLSLPEISAVVRRNHLASQRVLQKSGLCYSREISDLADLPPSLLFTLTRESWLKNLHQEREKLRAGGA</sequence>
<evidence type="ECO:0000313" key="2">
    <source>
        <dbReference type="EMBL" id="EML1473535.1"/>
    </source>
</evidence>
<keyword evidence="3" id="KW-0808">Transferase</keyword>
<reference evidence="4" key="2">
    <citation type="submission" date="2023-08" db="EMBL/GenBank/DDBJ databases">
        <title>WGS of pathogenic bacterial species, Los Angeles County Public Health Laboratories.</title>
        <authorList>
            <person name="Garrigues J.M."/>
            <person name="Green N.M."/>
        </authorList>
    </citation>
    <scope>NUCLEOTIDE SEQUENCE</scope>
    <source>
        <strain evidence="4">LACPHL-BACT-2023-00068</strain>
    </source>
</reference>
<reference evidence="2" key="3">
    <citation type="submission" date="2024-02" db="EMBL/GenBank/DDBJ databases">
        <authorList>
            <consortium name="Clinical and Environmental Microbiology Branch: Whole genome sequencing antimicrobial resistance pathogens in the healthcare setting"/>
        </authorList>
    </citation>
    <scope>NUCLEOTIDE SEQUENCE</scope>
    <source>
        <strain evidence="2">2021DK-00143</strain>
    </source>
</reference>
<reference evidence="3 5" key="1">
    <citation type="submission" date="2015-05" db="EMBL/GenBank/DDBJ databases">
        <title>Genome sequences of Pluralibacter gergoviae.</title>
        <authorList>
            <person name="Greninger A.L."/>
            <person name="Miller S."/>
        </authorList>
    </citation>
    <scope>NUCLEOTIDE SEQUENCE [LARGE SCALE GENOMIC DNA]</scope>
    <source>
        <strain evidence="3 5">JS81F13</strain>
    </source>
</reference>
<evidence type="ECO:0000259" key="1">
    <source>
        <dbReference type="PROSITE" id="PS51186"/>
    </source>
</evidence>
<dbReference type="InterPro" id="IPR016181">
    <property type="entry name" value="Acyl_CoA_acyltransferase"/>
</dbReference>
<dbReference type="EMBL" id="LDZF01000020">
    <property type="protein sequence ID" value="KMK12217.1"/>
    <property type="molecule type" value="Genomic_DNA"/>
</dbReference>
<keyword evidence="5" id="KW-1185">Reference proteome</keyword>
<dbReference type="Pfam" id="PF13302">
    <property type="entry name" value="Acetyltransf_3"/>
    <property type="match status" value="1"/>
</dbReference>
<dbReference type="RefSeq" id="WP_045288525.1">
    <property type="nucleotide sequence ID" value="NZ_CACVCI010000001.1"/>
</dbReference>
<dbReference type="Proteomes" id="UP000036196">
    <property type="component" value="Unassembled WGS sequence"/>
</dbReference>
<dbReference type="EMBL" id="ABLOKC030000031">
    <property type="protein sequence ID" value="EML1473535.1"/>
    <property type="molecule type" value="Genomic_DNA"/>
</dbReference>
<evidence type="ECO:0000313" key="5">
    <source>
        <dbReference type="Proteomes" id="UP000036196"/>
    </source>
</evidence>
<dbReference type="AlphaFoldDB" id="A0A0F0VV68"/>
<organism evidence="3 5">
    <name type="scientific">Pluralibacter gergoviae</name>
    <name type="common">Enterobacter gergoviae</name>
    <dbReference type="NCBI Taxonomy" id="61647"/>
    <lineage>
        <taxon>Bacteria</taxon>
        <taxon>Pseudomonadati</taxon>
        <taxon>Pseudomonadota</taxon>
        <taxon>Gammaproteobacteria</taxon>
        <taxon>Enterobacterales</taxon>
        <taxon>Enterobacteriaceae</taxon>
        <taxon>Pluralibacter</taxon>
    </lineage>
</organism>
<dbReference type="InterPro" id="IPR000182">
    <property type="entry name" value="GNAT_dom"/>
</dbReference>
<name>A0A0F0VV68_PLUGE</name>
<dbReference type="PANTHER" id="PTHR43792">
    <property type="entry name" value="GNAT FAMILY, PUTATIVE (AFU_ORTHOLOGUE AFUA_3G00765)-RELATED-RELATED"/>
    <property type="match status" value="1"/>
</dbReference>
<dbReference type="SUPFAM" id="SSF55729">
    <property type="entry name" value="Acyl-CoA N-acyltransferases (Nat)"/>
    <property type="match status" value="1"/>
</dbReference>
<dbReference type="GO" id="GO:0016747">
    <property type="term" value="F:acyltransferase activity, transferring groups other than amino-acyl groups"/>
    <property type="evidence" value="ECO:0007669"/>
    <property type="project" value="InterPro"/>
</dbReference>
<dbReference type="InterPro" id="IPR051531">
    <property type="entry name" value="N-acetyltransferase"/>
</dbReference>
<dbReference type="PATRIC" id="fig|61647.13.peg.558"/>
<dbReference type="GeneID" id="61385112"/>
<gene>
    <name evidence="3" type="ORF">ABW06_17700</name>
    <name evidence="2" type="ORF">QEG54_004340</name>
    <name evidence="4" type="ORF">RBJ30_17650</name>
</gene>
<feature type="domain" description="N-acetyltransferase" evidence="1">
    <location>
        <begin position="8"/>
        <end position="171"/>
    </location>
</feature>
<proteinExistence type="predicted"/>
<evidence type="ECO:0000313" key="3">
    <source>
        <dbReference type="EMBL" id="KMK12217.1"/>
    </source>
</evidence>
<accession>A0A0F0VV68</accession>